<keyword evidence="11" id="KW-0325">Glycoprotein</keyword>
<name>A0A9X9QB19_GULGU</name>
<dbReference type="Pfam" id="PF03402">
    <property type="entry name" value="V1R"/>
    <property type="match status" value="1"/>
</dbReference>
<keyword evidence="8 13" id="KW-0297">G-protein coupled receptor</keyword>
<evidence type="ECO:0000256" key="12">
    <source>
        <dbReference type="ARBA" id="ARBA00023224"/>
    </source>
</evidence>
<protein>
    <recommendedName>
        <fullName evidence="13">Vomeronasal type-1 receptor</fullName>
    </recommendedName>
</protein>
<organism evidence="15 16">
    <name type="scientific">Gulo gulo</name>
    <name type="common">Wolverine</name>
    <name type="synonym">Gluton</name>
    <dbReference type="NCBI Taxonomy" id="48420"/>
    <lineage>
        <taxon>Eukaryota</taxon>
        <taxon>Metazoa</taxon>
        <taxon>Chordata</taxon>
        <taxon>Craniata</taxon>
        <taxon>Vertebrata</taxon>
        <taxon>Euteleostomi</taxon>
        <taxon>Mammalia</taxon>
        <taxon>Eutheria</taxon>
        <taxon>Laurasiatheria</taxon>
        <taxon>Carnivora</taxon>
        <taxon>Caniformia</taxon>
        <taxon>Musteloidea</taxon>
        <taxon>Mustelidae</taxon>
        <taxon>Guloninae</taxon>
        <taxon>Gulo</taxon>
    </lineage>
</organism>
<feature type="transmembrane region" description="Helical" evidence="13">
    <location>
        <begin position="227"/>
        <end position="251"/>
    </location>
</feature>
<keyword evidence="10 13" id="KW-0675">Receptor</keyword>
<evidence type="ECO:0000313" key="15">
    <source>
        <dbReference type="EMBL" id="VCX42718.1"/>
    </source>
</evidence>
<dbReference type="PRINTS" id="PR01534">
    <property type="entry name" value="VOMERONASL1R"/>
</dbReference>
<evidence type="ECO:0000259" key="14">
    <source>
        <dbReference type="PROSITE" id="PS50262"/>
    </source>
</evidence>
<evidence type="ECO:0000256" key="4">
    <source>
        <dbReference type="ARBA" id="ARBA00022475"/>
    </source>
</evidence>
<feature type="transmembrane region" description="Helical" evidence="13">
    <location>
        <begin position="85"/>
        <end position="103"/>
    </location>
</feature>
<dbReference type="CDD" id="cd13949">
    <property type="entry name" value="7tm_V1R_pheromone"/>
    <property type="match status" value="1"/>
</dbReference>
<accession>A0A9X9QB19</accession>
<evidence type="ECO:0000256" key="1">
    <source>
        <dbReference type="ARBA" id="ARBA00003878"/>
    </source>
</evidence>
<dbReference type="InterPro" id="IPR004072">
    <property type="entry name" value="Vmron_rcpt_1"/>
</dbReference>
<dbReference type="SUPFAM" id="SSF81321">
    <property type="entry name" value="Family A G protein-coupled receptor-like"/>
    <property type="match status" value="1"/>
</dbReference>
<dbReference type="Proteomes" id="UP000269945">
    <property type="component" value="Unassembled WGS sequence"/>
</dbReference>
<keyword evidence="16" id="KW-1185">Reference proteome</keyword>
<evidence type="ECO:0000256" key="5">
    <source>
        <dbReference type="ARBA" id="ARBA00022507"/>
    </source>
</evidence>
<dbReference type="GO" id="GO:0019236">
    <property type="term" value="P:response to pheromone"/>
    <property type="evidence" value="ECO:0007669"/>
    <property type="project" value="UniProtKB-KW"/>
</dbReference>
<dbReference type="PROSITE" id="PS50262">
    <property type="entry name" value="G_PROTEIN_RECEP_F1_2"/>
    <property type="match status" value="1"/>
</dbReference>
<comment type="similarity">
    <text evidence="3 13">Belongs to the G-protein coupled receptor 1 family.</text>
</comment>
<evidence type="ECO:0000256" key="11">
    <source>
        <dbReference type="ARBA" id="ARBA00023180"/>
    </source>
</evidence>
<evidence type="ECO:0000256" key="7">
    <source>
        <dbReference type="ARBA" id="ARBA00022989"/>
    </source>
</evidence>
<evidence type="ECO:0000256" key="10">
    <source>
        <dbReference type="ARBA" id="ARBA00023170"/>
    </source>
</evidence>
<proteinExistence type="inferred from homology"/>
<comment type="function">
    <text evidence="1">Putative pheromone receptor.</text>
</comment>
<feature type="domain" description="G-protein coupled receptors family 1 profile" evidence="14">
    <location>
        <begin position="13"/>
        <end position="277"/>
    </location>
</feature>
<dbReference type="GO" id="GO:0005886">
    <property type="term" value="C:plasma membrane"/>
    <property type="evidence" value="ECO:0007669"/>
    <property type="project" value="UniProtKB-SubCell"/>
</dbReference>
<keyword evidence="7 13" id="KW-1133">Transmembrane helix</keyword>
<dbReference type="Gene3D" id="1.20.1070.10">
    <property type="entry name" value="Rhodopsin 7-helix transmembrane proteins"/>
    <property type="match status" value="1"/>
</dbReference>
<evidence type="ECO:0000313" key="16">
    <source>
        <dbReference type="Proteomes" id="UP000269945"/>
    </source>
</evidence>
<dbReference type="PANTHER" id="PTHR24062">
    <property type="entry name" value="VOMERONASAL TYPE-1 RECEPTOR"/>
    <property type="match status" value="1"/>
</dbReference>
<evidence type="ECO:0000256" key="9">
    <source>
        <dbReference type="ARBA" id="ARBA00023136"/>
    </source>
</evidence>
<dbReference type="AlphaFoldDB" id="A0A9X9QB19"/>
<dbReference type="GO" id="GO:0007606">
    <property type="term" value="P:sensory perception of chemical stimulus"/>
    <property type="evidence" value="ECO:0007669"/>
    <property type="project" value="UniProtKB-ARBA"/>
</dbReference>
<comment type="caution">
    <text evidence="15">The sequence shown here is derived from an EMBL/GenBank/DDBJ whole genome shotgun (WGS) entry which is preliminary data.</text>
</comment>
<feature type="transmembrane region" description="Helical" evidence="13">
    <location>
        <begin position="257"/>
        <end position="277"/>
    </location>
</feature>
<sequence length="298" mass="33912">MTFLLQTTVGMLGNFSIFYHYLFLYLTRYKLRATDLILKHLTVANLLVIFSKGIPQTMAAFGLKYFLDDLGCKLVFYVHRVGRDVVIDATCLLTLFQVIMISPGDSRWAGLKIRAPRYLGTSSILCWVLTVMRSVLIPFYMTDKRNNTNIIVKADYDYCNAVYSGIITESLYVSLLLLHDGFCLGLMVWARSSMVFILHRHRERVQYVHGNTVSTRSSPESRATQSILVLVTTFVSFYSLSSIFQVCIILFDDPSWLLVSISALINGCFPSACPFILMNRISSVFKVLLSLDEERNTH</sequence>
<feature type="transmembrane region" description="Helical" evidence="13">
    <location>
        <begin position="124"/>
        <end position="141"/>
    </location>
</feature>
<reference evidence="15 16" key="1">
    <citation type="submission" date="2018-10" db="EMBL/GenBank/DDBJ databases">
        <authorList>
            <person name="Ekblom R."/>
            <person name="Jareborg N."/>
        </authorList>
    </citation>
    <scope>NUCLEOTIDE SEQUENCE [LARGE SCALE GENOMIC DNA]</scope>
    <source>
        <tissue evidence="15">Muscle</tissue>
    </source>
</reference>
<comment type="subcellular location">
    <subcellularLocation>
        <location evidence="2 13">Cell membrane</location>
        <topology evidence="2 13">Multi-pass membrane protein</topology>
    </subcellularLocation>
</comment>
<keyword evidence="12 13" id="KW-0807">Transducer</keyword>
<keyword evidence="6 13" id="KW-0812">Transmembrane</keyword>
<dbReference type="GO" id="GO:0016503">
    <property type="term" value="F:pheromone receptor activity"/>
    <property type="evidence" value="ECO:0007669"/>
    <property type="project" value="InterPro"/>
</dbReference>
<keyword evidence="4 13" id="KW-1003">Cell membrane</keyword>
<dbReference type="EMBL" id="CYRY02046905">
    <property type="protein sequence ID" value="VCX42718.1"/>
    <property type="molecule type" value="Genomic_DNA"/>
</dbReference>
<gene>
    <name evidence="15" type="ORF">BN2614_LOCUS1</name>
</gene>
<evidence type="ECO:0000256" key="2">
    <source>
        <dbReference type="ARBA" id="ARBA00004651"/>
    </source>
</evidence>
<evidence type="ECO:0000256" key="13">
    <source>
        <dbReference type="RuleBase" id="RU364061"/>
    </source>
</evidence>
<feature type="transmembrane region" description="Helical" evidence="13">
    <location>
        <begin position="12"/>
        <end position="31"/>
    </location>
</feature>
<evidence type="ECO:0000256" key="6">
    <source>
        <dbReference type="ARBA" id="ARBA00022692"/>
    </source>
</evidence>
<dbReference type="InterPro" id="IPR017452">
    <property type="entry name" value="GPCR_Rhodpsn_7TM"/>
</dbReference>
<keyword evidence="5 13" id="KW-0589">Pheromone response</keyword>
<keyword evidence="9 13" id="KW-0472">Membrane</keyword>
<evidence type="ECO:0000256" key="3">
    <source>
        <dbReference type="ARBA" id="ARBA00010663"/>
    </source>
</evidence>
<evidence type="ECO:0000256" key="8">
    <source>
        <dbReference type="ARBA" id="ARBA00023040"/>
    </source>
</evidence>
<dbReference type="FunFam" id="1.20.1070.10:FF:000033">
    <property type="entry name" value="Vomeronasal type-1 receptor"/>
    <property type="match status" value="1"/>
</dbReference>